<dbReference type="Pfam" id="PF13630">
    <property type="entry name" value="SdpI"/>
    <property type="match status" value="1"/>
</dbReference>
<evidence type="ECO:0000256" key="1">
    <source>
        <dbReference type="SAM" id="Phobius"/>
    </source>
</evidence>
<dbReference type="PANTHER" id="PTHR37810">
    <property type="entry name" value="IMMUNITY PROTEIN SDPI"/>
    <property type="match status" value="1"/>
</dbReference>
<keyword evidence="1" id="KW-0812">Transmembrane</keyword>
<keyword evidence="1" id="KW-1133">Transmembrane helix</keyword>
<accession>A0A143PB57</accession>
<dbReference type="GO" id="GO:0009636">
    <property type="term" value="P:response to toxic substance"/>
    <property type="evidence" value="ECO:0007669"/>
    <property type="project" value="TreeGrafter"/>
</dbReference>
<protein>
    <submittedName>
        <fullName evidence="2">SdpI family protein</fullName>
    </submittedName>
</protein>
<reference evidence="2 5" key="2">
    <citation type="submission" date="2021-01" db="EMBL/GenBank/DDBJ databases">
        <title>FDA dAtabase for Regulatory Grade micrObial Sequences (FDA-ARGOS): Supporting development and validation of Infectious Disease Dx tests.</title>
        <authorList>
            <person name="Sproer C."/>
            <person name="Gronow S."/>
            <person name="Severitt S."/>
            <person name="Schroder I."/>
            <person name="Tallon L."/>
            <person name="Sadzewicz L."/>
            <person name="Zhao X."/>
            <person name="Boylan J."/>
            <person name="Ott S."/>
            <person name="Bowen H."/>
            <person name="Vavikolanu K."/>
            <person name="Mehta A."/>
            <person name="Aluvathingal J."/>
            <person name="Nadendla S."/>
            <person name="Lowell S."/>
            <person name="Myers T."/>
            <person name="Yan Y."/>
            <person name="Sichtig H."/>
        </authorList>
    </citation>
    <scope>NUCLEOTIDE SEQUENCE [LARGE SCALE GENOMIC DNA]</scope>
    <source>
        <strain evidence="2 5">FDAARGOS_1148</strain>
    </source>
</reference>
<reference evidence="3 4" key="1">
    <citation type="submission" date="2018-11" db="EMBL/GenBank/DDBJ databases">
        <title>Genomic profiling of Staphylococcus species from a Poultry farm system in KwaZulu-Natal, South Africa.</title>
        <authorList>
            <person name="Amoako D.G."/>
            <person name="Somboro A.M."/>
            <person name="Abia A.L.K."/>
            <person name="Bester L.A."/>
            <person name="Essack S.Y."/>
        </authorList>
    </citation>
    <scope>NUCLEOTIDE SEQUENCE [LARGE SCALE GENOMIC DNA]</scope>
    <source>
        <strain evidence="3 4">SA11</strain>
    </source>
</reference>
<dbReference type="InterPro" id="IPR025962">
    <property type="entry name" value="SdpI/YhfL"/>
</dbReference>
<feature type="transmembrane region" description="Helical" evidence="1">
    <location>
        <begin position="92"/>
        <end position="112"/>
    </location>
</feature>
<dbReference type="EMBL" id="CP068073">
    <property type="protein sequence ID" value="QQS82481.1"/>
    <property type="molecule type" value="Genomic_DNA"/>
</dbReference>
<dbReference type="GeneID" id="93727643"/>
<keyword evidence="5" id="KW-1185">Reference proteome</keyword>
<dbReference type="PIRSF" id="PIRSF038959">
    <property type="entry name" value="SdpI"/>
    <property type="match status" value="1"/>
</dbReference>
<name>A0A143PB57_9STAP</name>
<dbReference type="Proteomes" id="UP000293854">
    <property type="component" value="Unassembled WGS sequence"/>
</dbReference>
<feature type="transmembrane region" description="Helical" evidence="1">
    <location>
        <begin position="196"/>
        <end position="215"/>
    </location>
</feature>
<evidence type="ECO:0000313" key="4">
    <source>
        <dbReference type="Proteomes" id="UP000293854"/>
    </source>
</evidence>
<sequence length="223" mass="25448">MSKVEVGTKKFDRFSIVAIVLTAITWVVFIPFLPWTLPLHYDNQNQLDLYLNKVTAPIVIMLVMIVSYSVIKRKAQRDKQHKKLGNVSFNTAFWNPMVQSFIYLISLLMIFHALGYNIINNFIGILILSFLLILWGNYLQIIPVNSKNIGIRNQWTSANEAVWKRTHRFVSRLFIATGFVLLVLALLQVINSVTALLVFALVGGAAPFIYSKYAYQKIVHGKS</sequence>
<organism evidence="3 4">
    <name type="scientific">Staphylococcus condimenti</name>
    <dbReference type="NCBI Taxonomy" id="70255"/>
    <lineage>
        <taxon>Bacteria</taxon>
        <taxon>Bacillati</taxon>
        <taxon>Bacillota</taxon>
        <taxon>Bacilli</taxon>
        <taxon>Bacillales</taxon>
        <taxon>Staphylococcaceae</taxon>
        <taxon>Staphylococcus</taxon>
    </lineage>
</organism>
<gene>
    <name evidence="3" type="ORF">EIG99_02825</name>
    <name evidence="2" type="ORF">I6J05_11355</name>
</gene>
<dbReference type="PANTHER" id="PTHR37810:SF5">
    <property type="entry name" value="IMMUNITY PROTEIN SDPI"/>
    <property type="match status" value="1"/>
</dbReference>
<feature type="transmembrane region" description="Helical" evidence="1">
    <location>
        <begin position="118"/>
        <end position="139"/>
    </location>
</feature>
<dbReference type="Proteomes" id="UP000595942">
    <property type="component" value="Chromosome"/>
</dbReference>
<dbReference type="AlphaFoldDB" id="A0A143PB57"/>
<keyword evidence="1" id="KW-0472">Membrane</keyword>
<dbReference type="OrthoDB" id="9808690at2"/>
<dbReference type="KEGG" id="scv:A4G25_07170"/>
<evidence type="ECO:0000313" key="2">
    <source>
        <dbReference type="EMBL" id="QQS82481.1"/>
    </source>
</evidence>
<feature type="transmembrane region" description="Helical" evidence="1">
    <location>
        <begin position="173"/>
        <end position="190"/>
    </location>
</feature>
<dbReference type="EMBL" id="RQTE01000053">
    <property type="protein sequence ID" value="RZI03685.1"/>
    <property type="molecule type" value="Genomic_DNA"/>
</dbReference>
<dbReference type="RefSeq" id="WP_047131444.1">
    <property type="nucleotide sequence ID" value="NZ_CP015114.1"/>
</dbReference>
<evidence type="ECO:0000313" key="3">
    <source>
        <dbReference type="EMBL" id="RZI03685.1"/>
    </source>
</evidence>
<feature type="transmembrane region" description="Helical" evidence="1">
    <location>
        <begin position="54"/>
        <end position="71"/>
    </location>
</feature>
<feature type="transmembrane region" description="Helical" evidence="1">
    <location>
        <begin position="12"/>
        <end position="34"/>
    </location>
</feature>
<dbReference type="InterPro" id="IPR026272">
    <property type="entry name" value="SdpI"/>
</dbReference>
<proteinExistence type="predicted"/>
<evidence type="ECO:0000313" key="5">
    <source>
        <dbReference type="Proteomes" id="UP000595942"/>
    </source>
</evidence>